<feature type="transmembrane region" description="Helical" evidence="1">
    <location>
        <begin position="42"/>
        <end position="66"/>
    </location>
</feature>
<feature type="transmembrane region" description="Helical" evidence="1">
    <location>
        <begin position="115"/>
        <end position="137"/>
    </location>
</feature>
<keyword evidence="3" id="KW-1185">Reference proteome</keyword>
<dbReference type="PANTHER" id="PTHR33876:SF4">
    <property type="entry name" value="CHLOROPLAST PROTEIN FOR GROWTH AND FERTILITY 2"/>
    <property type="match status" value="1"/>
</dbReference>
<protein>
    <recommendedName>
        <fullName evidence="4">Nickel transporter UreH</fullName>
    </recommendedName>
</protein>
<keyword evidence="1" id="KW-0812">Transmembrane</keyword>
<sequence>MGLAALAGLGSGALHAVSGPDHLLSLAPLSLGLRRRAWRVGLMWGLGHALGTLVCASIVMVVASMLDLEVLNAWGDRAAGAALLVMGVVGLRRWVTSRHSPARGASPVNQGTKTPWSVLVIGLIHGLTGAAAVLLLLPAAVSASAAWKALYLGGFALGSTLAMAGLTAALAATSRVIPRPETLLRHGPAVASFGSMLLGGWWVLV</sequence>
<keyword evidence="1" id="KW-1133">Transmembrane helix</keyword>
<name>A0A250IAL0_9BACT</name>
<evidence type="ECO:0000313" key="3">
    <source>
        <dbReference type="Proteomes" id="UP000217289"/>
    </source>
</evidence>
<dbReference type="KEGG" id="mbd:MEBOL_001686"/>
<dbReference type="EMBL" id="CP022163">
    <property type="protein sequence ID" value="ATB28240.1"/>
    <property type="molecule type" value="Genomic_DNA"/>
</dbReference>
<dbReference type="RefSeq" id="WP_245919562.1">
    <property type="nucleotide sequence ID" value="NZ_CP022163.1"/>
</dbReference>
<dbReference type="Proteomes" id="UP000217289">
    <property type="component" value="Chromosome"/>
</dbReference>
<proteinExistence type="predicted"/>
<evidence type="ECO:0008006" key="4">
    <source>
        <dbReference type="Google" id="ProtNLM"/>
    </source>
</evidence>
<gene>
    <name evidence="2" type="ORF">MEBOL_001686</name>
</gene>
<dbReference type="PANTHER" id="PTHR33876">
    <property type="entry name" value="UNNAMED PRODUCT"/>
    <property type="match status" value="1"/>
</dbReference>
<reference evidence="2 3" key="1">
    <citation type="submission" date="2017-06" db="EMBL/GenBank/DDBJ databases">
        <authorList>
            <person name="Kim H.J."/>
            <person name="Triplett B.A."/>
        </authorList>
    </citation>
    <scope>NUCLEOTIDE SEQUENCE [LARGE SCALE GENOMIC DNA]</scope>
    <source>
        <strain evidence="2 3">DSM 14713</strain>
    </source>
</reference>
<evidence type="ECO:0000313" key="2">
    <source>
        <dbReference type="EMBL" id="ATB28240.1"/>
    </source>
</evidence>
<dbReference type="AlphaFoldDB" id="A0A250IAL0"/>
<feature type="transmembrane region" description="Helical" evidence="1">
    <location>
        <begin position="149"/>
        <end position="171"/>
    </location>
</feature>
<evidence type="ECO:0000256" key="1">
    <source>
        <dbReference type="SAM" id="Phobius"/>
    </source>
</evidence>
<keyword evidence="1" id="KW-0472">Membrane</keyword>
<organism evidence="2 3">
    <name type="scientific">Melittangium boletus DSM 14713</name>
    <dbReference type="NCBI Taxonomy" id="1294270"/>
    <lineage>
        <taxon>Bacteria</taxon>
        <taxon>Pseudomonadati</taxon>
        <taxon>Myxococcota</taxon>
        <taxon>Myxococcia</taxon>
        <taxon>Myxococcales</taxon>
        <taxon>Cystobacterineae</taxon>
        <taxon>Archangiaceae</taxon>
        <taxon>Melittangium</taxon>
    </lineage>
</organism>
<accession>A0A250IAL0</accession>
<dbReference type="InterPro" id="IPR052776">
    <property type="entry name" value="Chloro_ReproSupport/MetalTrans"/>
</dbReference>
<feature type="transmembrane region" description="Helical" evidence="1">
    <location>
        <begin position="183"/>
        <end position="204"/>
    </location>
</feature>